<protein>
    <submittedName>
        <fullName evidence="1">CRISPR-associated Cse2 family protein</fullName>
    </submittedName>
</protein>
<dbReference type="AlphaFoldDB" id="A0A370QRZ8"/>
<dbReference type="Proteomes" id="UP000254848">
    <property type="component" value="Unassembled WGS sequence"/>
</dbReference>
<gene>
    <name evidence="1" type="ORF">C8D90_104180</name>
</gene>
<sequence>MFNTDTAREKIFVSENARTVLNDWFDALQERDKRFGGVHVNGRAWRAELRRAEPPYGVMLCEGYHALMGQLGKQMALKDIDRLALALFVSVAVHAKSNNRSGKRSFAAQLGEEIKGRTCLSALRFDRLQQAEEPDVFCRQLIRAVKLRGAEGVNILSLADGIFLWAREWQAREEHQPENIDPFSRNKIRWANEYISTAK</sequence>
<dbReference type="RefSeq" id="WP_115458356.1">
    <property type="nucleotide sequence ID" value="NZ_QRAP01000004.1"/>
</dbReference>
<reference evidence="1 2" key="1">
    <citation type="submission" date="2018-07" db="EMBL/GenBank/DDBJ databases">
        <title>Genomic Encyclopedia of Type Strains, Phase IV (KMG-IV): sequencing the most valuable type-strain genomes for metagenomic binning, comparative biology and taxonomic classification.</title>
        <authorList>
            <person name="Goeker M."/>
        </authorList>
    </citation>
    <scope>NUCLEOTIDE SEQUENCE [LARGE SCALE GENOMIC DNA]</scope>
    <source>
        <strain evidence="1 2">DSM 103736</strain>
    </source>
</reference>
<comment type="caution">
    <text evidence="1">The sequence shown here is derived from an EMBL/GenBank/DDBJ whole genome shotgun (WGS) entry which is preliminary data.</text>
</comment>
<dbReference type="Gene3D" id="1.10.520.40">
    <property type="entry name" value="CRISPR-associated protein Cse2"/>
    <property type="match status" value="1"/>
</dbReference>
<organism evidence="1 2">
    <name type="scientific">Enterobacillus tribolii</name>
    <dbReference type="NCBI Taxonomy" id="1487935"/>
    <lineage>
        <taxon>Bacteria</taxon>
        <taxon>Pseudomonadati</taxon>
        <taxon>Pseudomonadota</taxon>
        <taxon>Gammaproteobacteria</taxon>
        <taxon>Enterobacterales</taxon>
        <taxon>Hafniaceae</taxon>
        <taxon>Enterobacillus</taxon>
    </lineage>
</organism>
<dbReference type="CDD" id="cd09731">
    <property type="entry name" value="Cse2_I-E"/>
    <property type="match status" value="1"/>
</dbReference>
<dbReference type="NCBIfam" id="TIGR02548">
    <property type="entry name" value="casB_cse2"/>
    <property type="match status" value="1"/>
</dbReference>
<dbReference type="OrthoDB" id="5572740at2"/>
<evidence type="ECO:0000313" key="1">
    <source>
        <dbReference type="EMBL" id="RDK92028.1"/>
    </source>
</evidence>
<evidence type="ECO:0000313" key="2">
    <source>
        <dbReference type="Proteomes" id="UP000254848"/>
    </source>
</evidence>
<dbReference type="EMBL" id="QRAP01000004">
    <property type="protein sequence ID" value="RDK92028.1"/>
    <property type="molecule type" value="Genomic_DNA"/>
</dbReference>
<name>A0A370QRZ8_9GAMM</name>
<dbReference type="InterPro" id="IPR038287">
    <property type="entry name" value="Cse2_sf"/>
</dbReference>
<dbReference type="Pfam" id="PF09485">
    <property type="entry name" value="CRISPR_Cse2"/>
    <property type="match status" value="1"/>
</dbReference>
<keyword evidence="2" id="KW-1185">Reference proteome</keyword>
<dbReference type="InterPro" id="IPR013382">
    <property type="entry name" value="CRISPR-assoc_prot_Cse2"/>
</dbReference>
<proteinExistence type="predicted"/>
<accession>A0A370QRZ8</accession>